<keyword evidence="3" id="KW-0240">DNA-directed RNA polymerase</keyword>
<proteinExistence type="inferred from homology"/>
<evidence type="ECO:0000256" key="2">
    <source>
        <dbReference type="ARBA" id="ARBA00009430"/>
    </source>
</evidence>
<evidence type="ECO:0000313" key="8">
    <source>
        <dbReference type="Proteomes" id="UP001163105"/>
    </source>
</evidence>
<protein>
    <submittedName>
        <fullName evidence="7">RNA polymerase I associated factor</fullName>
    </submittedName>
</protein>
<sequence>MGDGSSKKRKRDGEPSGKPKKKVVLDAPAATAKVSSVVRPRSCPPVIATTPGLEVPKGLVFHSYQSKDEGRSKSKQPKHAIDKELLLHSTAHRSLDYTAREEEPRGSKPLMKHYVGVYDPKTGKLEVVQAKKMVVRGQVRAKQLPSASAKEGGARQVGVTSPDKYRSKYRALTWAQTNMERKTELGQTFGTKKAKKVIRDNVLNAIAPEKKPGDTAPTKIDNAARAMLDSVGAITSKMATREELQAVVDEAKPVPRANLEATEIQDVYDPEVIIGSDILNLVPIREWQEKARHKEGIQIPSRFIAARVNAIAANEDAVARLRVLRYMGFVLLFYLHTKPGKQRGTRQLPPREKLRELLAPAPEAVIENIRRKFSDGGSMRKFHMDLLMTHCCVFACIVDNFEVDTENLRDDLRIDQQTINKLFHEIGGRVKPVGSKSEGRQVNIARLALPLDFPKQRQIAPRRK</sequence>
<organism evidence="7 8">
    <name type="scientific">Purpureocillium lavendulum</name>
    <dbReference type="NCBI Taxonomy" id="1247861"/>
    <lineage>
        <taxon>Eukaryota</taxon>
        <taxon>Fungi</taxon>
        <taxon>Dikarya</taxon>
        <taxon>Ascomycota</taxon>
        <taxon>Pezizomycotina</taxon>
        <taxon>Sordariomycetes</taxon>
        <taxon>Hypocreomycetidae</taxon>
        <taxon>Hypocreales</taxon>
        <taxon>Ophiocordycipitaceae</taxon>
        <taxon>Purpureocillium</taxon>
    </lineage>
</organism>
<feature type="region of interest" description="Disordered" evidence="6">
    <location>
        <begin position="1"/>
        <end position="32"/>
    </location>
</feature>
<keyword evidence="8" id="KW-1185">Reference proteome</keyword>
<evidence type="ECO:0000256" key="4">
    <source>
        <dbReference type="ARBA" id="ARBA00023163"/>
    </source>
</evidence>
<dbReference type="GO" id="GO:0003677">
    <property type="term" value="F:DNA binding"/>
    <property type="evidence" value="ECO:0007669"/>
    <property type="project" value="InterPro"/>
</dbReference>
<comment type="subcellular location">
    <subcellularLocation>
        <location evidence="1">Nucleus</location>
        <location evidence="1">Nucleolus</location>
    </subcellularLocation>
</comment>
<dbReference type="PANTHER" id="PTHR14440">
    <property type="entry name" value="DNA-DIRECTED RNA POLYMERASE I SUBUNIT RPA49"/>
    <property type="match status" value="1"/>
</dbReference>
<evidence type="ECO:0000256" key="1">
    <source>
        <dbReference type="ARBA" id="ARBA00004604"/>
    </source>
</evidence>
<dbReference type="Proteomes" id="UP001163105">
    <property type="component" value="Unassembled WGS sequence"/>
</dbReference>
<evidence type="ECO:0000256" key="6">
    <source>
        <dbReference type="SAM" id="MobiDB-lite"/>
    </source>
</evidence>
<evidence type="ECO:0000313" key="7">
    <source>
        <dbReference type="EMBL" id="KAJ6444779.1"/>
    </source>
</evidence>
<evidence type="ECO:0000256" key="5">
    <source>
        <dbReference type="ARBA" id="ARBA00023242"/>
    </source>
</evidence>
<dbReference type="GO" id="GO:0000428">
    <property type="term" value="C:DNA-directed RNA polymerase complex"/>
    <property type="evidence" value="ECO:0007669"/>
    <property type="project" value="UniProtKB-KW"/>
</dbReference>
<dbReference type="EMBL" id="JAQHRD010000002">
    <property type="protein sequence ID" value="KAJ6444779.1"/>
    <property type="molecule type" value="Genomic_DNA"/>
</dbReference>
<dbReference type="GO" id="GO:0006351">
    <property type="term" value="P:DNA-templated transcription"/>
    <property type="evidence" value="ECO:0007669"/>
    <property type="project" value="InterPro"/>
</dbReference>
<keyword evidence="5" id="KW-0539">Nucleus</keyword>
<gene>
    <name evidence="7" type="primary">RPA49</name>
    <name evidence="7" type="ORF">O9K51_03177</name>
</gene>
<comment type="caution">
    <text evidence="7">The sequence shown here is derived from an EMBL/GenBank/DDBJ whole genome shotgun (WGS) entry which is preliminary data.</text>
</comment>
<reference evidence="7" key="1">
    <citation type="submission" date="2023-01" db="EMBL/GenBank/DDBJ databases">
        <title>The growth and conidiation of Purpureocillium lavendulum are regulated by nitrogen source and histone H3K14 acetylation.</title>
        <authorList>
            <person name="Tang P."/>
            <person name="Han J."/>
            <person name="Zhang C."/>
            <person name="Tang P."/>
            <person name="Qi F."/>
            <person name="Zhang K."/>
            <person name="Liang L."/>
        </authorList>
    </citation>
    <scope>NUCLEOTIDE SEQUENCE</scope>
    <source>
        <strain evidence="7">YMF1.00683</strain>
    </source>
</reference>
<dbReference type="InterPro" id="IPR009668">
    <property type="entry name" value="RNA_pol-assoc_fac_A49-like"/>
</dbReference>
<keyword evidence="4" id="KW-0804">Transcription</keyword>
<dbReference type="Pfam" id="PF06870">
    <property type="entry name" value="RNA_pol_I_A49"/>
    <property type="match status" value="1"/>
</dbReference>
<comment type="similarity">
    <text evidence="2">Belongs to the eukaryotic RPA49/POLR1E RNA polymerase subunit family.</text>
</comment>
<evidence type="ECO:0000256" key="3">
    <source>
        <dbReference type="ARBA" id="ARBA00022478"/>
    </source>
</evidence>
<dbReference type="GO" id="GO:0005730">
    <property type="term" value="C:nucleolus"/>
    <property type="evidence" value="ECO:0007669"/>
    <property type="project" value="UniProtKB-SubCell"/>
</dbReference>
<accession>A0AB34G063</accession>
<name>A0AB34G063_9HYPO</name>
<dbReference type="AlphaFoldDB" id="A0AB34G063"/>